<dbReference type="FunFam" id="3.30.360.10:FF:000009">
    <property type="entry name" value="4-hydroxy-tetrahydrodipicolinate reductase"/>
    <property type="match status" value="1"/>
</dbReference>
<proteinExistence type="inferred from homology"/>
<feature type="domain" description="Dihydrodipicolinate reductase N-terminal" evidence="11">
    <location>
        <begin position="3"/>
        <end position="122"/>
    </location>
</feature>
<keyword evidence="5 9" id="KW-0220">Diaminopimelate biosynthesis</keyword>
<feature type="binding site" evidence="9">
    <location>
        <begin position="95"/>
        <end position="97"/>
    </location>
    <ligand>
        <name>NAD(+)</name>
        <dbReference type="ChEBI" id="CHEBI:57540"/>
    </ligand>
</feature>
<dbReference type="InterPro" id="IPR000846">
    <property type="entry name" value="DapB_N"/>
</dbReference>
<dbReference type="SUPFAM" id="SSF55347">
    <property type="entry name" value="Glyceraldehyde-3-phosphate dehydrogenase-like, C-terminal domain"/>
    <property type="match status" value="1"/>
</dbReference>
<comment type="caution">
    <text evidence="9">Was originally thought to be a dihydrodipicolinate reductase (DHDPR), catalyzing the conversion of dihydrodipicolinate to tetrahydrodipicolinate. However, it was shown in E.coli that the substrate of the enzymatic reaction is not dihydrodipicolinate (DHDP) but in fact (2S,4S)-4-hydroxy-2,3,4,5-tetrahydrodipicolinic acid (HTPA), the product released by the DapA-catalyzed reaction.</text>
</comment>
<dbReference type="EMBL" id="ACZL01000012">
    <property type="protein sequence ID" value="EHI56193.1"/>
    <property type="molecule type" value="Genomic_DNA"/>
</dbReference>
<sequence length="266" mass="29199">MLNIVLYGCNGAMGRETGSLIFEEKDVCVCAGVDGMIKKDQTAMPYMNYPVFKSLYEIDSCIIDKADVIIDFSTAQAADSLLDFVEKKHIPLVMCTTGLKSRQLKKVEDISLSSPILRSANMSLGINLLTKLVAEAAKTLYDSGFDIEIIEKHHRRKLDAPSGTALLLADSIDAELNNRLGYIYDRSGRHEPRHNDEIGISSVRGGGIVGEHEVIFAGMDEVVSIKHTAFSRRIFAQGALKAAIFLLSKSNGLYSMNDVINSSYNV</sequence>
<dbReference type="GO" id="GO:0051287">
    <property type="term" value="F:NAD binding"/>
    <property type="evidence" value="ECO:0007669"/>
    <property type="project" value="UniProtKB-UniRule"/>
</dbReference>
<feature type="domain" description="Dihydrodipicolinate reductase C-terminal" evidence="12">
    <location>
        <begin position="125"/>
        <end position="260"/>
    </location>
</feature>
<keyword evidence="4 9" id="KW-0521">NADP</keyword>
<protein>
    <recommendedName>
        <fullName evidence="9 10">4-hydroxy-tetrahydrodipicolinate reductase</fullName>
        <shortName evidence="9">HTPA reductase</shortName>
        <ecNumber evidence="9 10">1.17.1.8</ecNumber>
    </recommendedName>
</protein>
<dbReference type="eggNOG" id="COG0289">
    <property type="taxonomic scope" value="Bacteria"/>
</dbReference>
<dbReference type="PIRSF" id="PIRSF000161">
    <property type="entry name" value="DHPR"/>
    <property type="match status" value="1"/>
</dbReference>
<dbReference type="PANTHER" id="PTHR20836:SF7">
    <property type="entry name" value="4-HYDROXY-TETRAHYDRODIPICOLINATE REDUCTASE"/>
    <property type="match status" value="1"/>
</dbReference>
<dbReference type="HOGENOM" id="CLU_047479_2_2_9"/>
<comment type="function">
    <text evidence="9">Catalyzes the conversion of 4-hydroxy-tetrahydrodipicolinate (HTPA) to tetrahydrodipicolinate.</text>
</comment>
<evidence type="ECO:0000256" key="8">
    <source>
        <dbReference type="ARBA" id="ARBA00023154"/>
    </source>
</evidence>
<dbReference type="SUPFAM" id="SSF51735">
    <property type="entry name" value="NAD(P)-binding Rossmann-fold domains"/>
    <property type="match status" value="1"/>
</dbReference>
<dbReference type="STRING" id="679200.HMPREF9333_00723"/>
<dbReference type="PANTHER" id="PTHR20836">
    <property type="entry name" value="DIHYDRODIPICOLINATE REDUCTASE"/>
    <property type="match status" value="1"/>
</dbReference>
<comment type="caution">
    <text evidence="13">The sequence shown here is derived from an EMBL/GenBank/DDBJ whole genome shotgun (WGS) entry which is preliminary data.</text>
</comment>
<evidence type="ECO:0000259" key="12">
    <source>
        <dbReference type="Pfam" id="PF05173"/>
    </source>
</evidence>
<dbReference type="Proteomes" id="UP000003011">
    <property type="component" value="Unassembled WGS sequence"/>
</dbReference>
<comment type="catalytic activity">
    <reaction evidence="9">
        <text>(S)-2,3,4,5-tetrahydrodipicolinate + NADP(+) + H2O = (2S,4S)-4-hydroxy-2,3,4,5-tetrahydrodipicolinate + NADPH + H(+)</text>
        <dbReference type="Rhea" id="RHEA:35331"/>
        <dbReference type="ChEBI" id="CHEBI:15377"/>
        <dbReference type="ChEBI" id="CHEBI:15378"/>
        <dbReference type="ChEBI" id="CHEBI:16845"/>
        <dbReference type="ChEBI" id="CHEBI:57783"/>
        <dbReference type="ChEBI" id="CHEBI:58349"/>
        <dbReference type="ChEBI" id="CHEBI:67139"/>
        <dbReference type="EC" id="1.17.1.8"/>
    </reaction>
</comment>
<dbReference type="RefSeq" id="WP_005539907.1">
    <property type="nucleotide sequence ID" value="NZ_JH378830.1"/>
</dbReference>
<dbReference type="Pfam" id="PF05173">
    <property type="entry name" value="DapB_C"/>
    <property type="match status" value="1"/>
</dbReference>
<dbReference type="Gene3D" id="3.30.360.10">
    <property type="entry name" value="Dihydrodipicolinate Reductase, domain 2"/>
    <property type="match status" value="1"/>
</dbReference>
<evidence type="ECO:0000256" key="7">
    <source>
        <dbReference type="ARBA" id="ARBA00023027"/>
    </source>
</evidence>
<evidence type="ECO:0000313" key="13">
    <source>
        <dbReference type="EMBL" id="EHI56193.1"/>
    </source>
</evidence>
<dbReference type="Pfam" id="PF01113">
    <property type="entry name" value="DapB_N"/>
    <property type="match status" value="1"/>
</dbReference>
<feature type="active site" description="Proton donor" evidence="9">
    <location>
        <position position="157"/>
    </location>
</feature>
<keyword evidence="2 9" id="KW-0963">Cytoplasm</keyword>
<evidence type="ECO:0000256" key="5">
    <source>
        <dbReference type="ARBA" id="ARBA00022915"/>
    </source>
</evidence>
<feature type="binding site" evidence="9">
    <location>
        <position position="39"/>
    </location>
    <ligand>
        <name>NADP(+)</name>
        <dbReference type="ChEBI" id="CHEBI:58349"/>
    </ligand>
</feature>
<dbReference type="GO" id="GO:0009089">
    <property type="term" value="P:lysine biosynthetic process via diaminopimelate"/>
    <property type="evidence" value="ECO:0007669"/>
    <property type="project" value="UniProtKB-UniRule"/>
</dbReference>
<reference evidence="13 14" key="1">
    <citation type="submission" date="2011-08" db="EMBL/GenBank/DDBJ databases">
        <title>The Genome Sequence of Johnsonella ignava ATCC 51276.</title>
        <authorList>
            <consortium name="The Broad Institute Genome Sequencing Platform"/>
            <person name="Earl A."/>
            <person name="Ward D."/>
            <person name="Feldgarden M."/>
            <person name="Gevers D."/>
            <person name="Izard J."/>
            <person name="Blanton J.M."/>
            <person name="Baranova O.V."/>
            <person name="Dewhirst F.E."/>
            <person name="Young S.K."/>
            <person name="Zeng Q."/>
            <person name="Gargeya S."/>
            <person name="Fitzgerald M."/>
            <person name="Haas B."/>
            <person name="Abouelleil A."/>
            <person name="Alvarado L."/>
            <person name="Arachchi H.M."/>
            <person name="Berlin A."/>
            <person name="Brown A."/>
            <person name="Chapman S.B."/>
            <person name="Chen Z."/>
            <person name="Dunbar C."/>
            <person name="Freedman E."/>
            <person name="Gearin G."/>
            <person name="Gellesch M."/>
            <person name="Goldberg J."/>
            <person name="Griggs A."/>
            <person name="Gujja S."/>
            <person name="Heiman D."/>
            <person name="Howarth C."/>
            <person name="Larson L."/>
            <person name="Lui A."/>
            <person name="MacDonald P.J.P."/>
            <person name="Montmayeur A."/>
            <person name="Murphy C."/>
            <person name="Neiman D."/>
            <person name="Pearson M."/>
            <person name="Priest M."/>
            <person name="Roberts A."/>
            <person name="Saif S."/>
            <person name="Shea T."/>
            <person name="Shenoy N."/>
            <person name="Sisk P."/>
            <person name="Stolte C."/>
            <person name="Sykes S."/>
            <person name="Wortman J."/>
            <person name="Nusbaum C."/>
            <person name="Birren B."/>
        </authorList>
    </citation>
    <scope>NUCLEOTIDE SEQUENCE [LARGE SCALE GENOMIC DNA]</scope>
    <source>
        <strain evidence="13 14">ATCC 51276</strain>
    </source>
</reference>
<feature type="active site" description="Proton donor/acceptor" evidence="9">
    <location>
        <position position="153"/>
    </location>
</feature>
<keyword evidence="8 9" id="KW-0457">Lysine biosynthesis</keyword>
<dbReference type="InterPro" id="IPR022664">
    <property type="entry name" value="DapB_N_CS"/>
</dbReference>
<name>G5GGN3_9FIRM</name>
<comment type="caution">
    <text evidence="9">Lacks conserved residue(s) required for the propagation of feature annotation.</text>
</comment>
<dbReference type="GO" id="GO:0016726">
    <property type="term" value="F:oxidoreductase activity, acting on CH or CH2 groups, NAD or NADP as acceptor"/>
    <property type="evidence" value="ECO:0007669"/>
    <property type="project" value="UniProtKB-UniRule"/>
</dbReference>
<dbReference type="GO" id="GO:0050661">
    <property type="term" value="F:NADP binding"/>
    <property type="evidence" value="ECO:0007669"/>
    <property type="project" value="UniProtKB-UniRule"/>
</dbReference>
<evidence type="ECO:0000259" key="11">
    <source>
        <dbReference type="Pfam" id="PF01113"/>
    </source>
</evidence>
<dbReference type="OrthoDB" id="9790352at2"/>
<evidence type="ECO:0000256" key="10">
    <source>
        <dbReference type="NCBIfam" id="TIGR00036"/>
    </source>
</evidence>
<evidence type="ECO:0000256" key="6">
    <source>
        <dbReference type="ARBA" id="ARBA00023002"/>
    </source>
</evidence>
<evidence type="ECO:0000256" key="2">
    <source>
        <dbReference type="ARBA" id="ARBA00022490"/>
    </source>
</evidence>
<dbReference type="GO" id="GO:0008839">
    <property type="term" value="F:4-hydroxy-tetrahydrodipicolinate reductase"/>
    <property type="evidence" value="ECO:0007669"/>
    <property type="project" value="UniProtKB-UniRule"/>
</dbReference>
<dbReference type="GO" id="GO:0005829">
    <property type="term" value="C:cytosol"/>
    <property type="evidence" value="ECO:0007669"/>
    <property type="project" value="TreeGrafter"/>
</dbReference>
<dbReference type="InterPro" id="IPR036291">
    <property type="entry name" value="NAD(P)-bd_dom_sf"/>
</dbReference>
<keyword evidence="6 9" id="KW-0560">Oxidoreductase</keyword>
<evidence type="ECO:0000256" key="3">
    <source>
        <dbReference type="ARBA" id="ARBA00022605"/>
    </source>
</evidence>
<gene>
    <name evidence="9" type="primary">dapB</name>
    <name evidence="13" type="ORF">HMPREF9333_00723</name>
</gene>
<accession>G5GGN3</accession>
<dbReference type="NCBIfam" id="TIGR00036">
    <property type="entry name" value="dapB"/>
    <property type="match status" value="1"/>
</dbReference>
<evidence type="ECO:0000256" key="4">
    <source>
        <dbReference type="ARBA" id="ARBA00022857"/>
    </source>
</evidence>
<evidence type="ECO:0000313" key="14">
    <source>
        <dbReference type="Proteomes" id="UP000003011"/>
    </source>
</evidence>
<dbReference type="InterPro" id="IPR022663">
    <property type="entry name" value="DapB_C"/>
</dbReference>
<keyword evidence="3 9" id="KW-0028">Amino-acid biosynthesis</keyword>
<dbReference type="UniPathway" id="UPA00034">
    <property type="reaction ID" value="UER00018"/>
</dbReference>
<dbReference type="InterPro" id="IPR023940">
    <property type="entry name" value="DHDPR_bac"/>
</dbReference>
<organism evidence="13 14">
    <name type="scientific">Johnsonella ignava ATCC 51276</name>
    <dbReference type="NCBI Taxonomy" id="679200"/>
    <lineage>
        <taxon>Bacteria</taxon>
        <taxon>Bacillati</taxon>
        <taxon>Bacillota</taxon>
        <taxon>Clostridia</taxon>
        <taxon>Lachnospirales</taxon>
        <taxon>Lachnospiraceae</taxon>
        <taxon>Johnsonella</taxon>
    </lineage>
</organism>
<keyword evidence="14" id="KW-1185">Reference proteome</keyword>
<dbReference type="EC" id="1.17.1.8" evidence="9 10"/>
<comment type="subunit">
    <text evidence="9">Homotetramer.</text>
</comment>
<feature type="binding site" evidence="9">
    <location>
        <begin position="8"/>
        <end position="13"/>
    </location>
    <ligand>
        <name>NAD(+)</name>
        <dbReference type="ChEBI" id="CHEBI:57540"/>
    </ligand>
</feature>
<dbReference type="HAMAP" id="MF_00102">
    <property type="entry name" value="DapB"/>
    <property type="match status" value="1"/>
</dbReference>
<dbReference type="GO" id="GO:0019877">
    <property type="term" value="P:diaminopimelate biosynthetic process"/>
    <property type="evidence" value="ECO:0007669"/>
    <property type="project" value="UniProtKB-UniRule"/>
</dbReference>
<feature type="binding site" evidence="9">
    <location>
        <begin position="163"/>
        <end position="164"/>
    </location>
    <ligand>
        <name>(S)-2,3,4,5-tetrahydrodipicolinate</name>
        <dbReference type="ChEBI" id="CHEBI:16845"/>
    </ligand>
</feature>
<dbReference type="PATRIC" id="fig|679200.3.peg.761"/>
<comment type="pathway">
    <text evidence="9">Amino-acid biosynthesis; L-lysine biosynthesis via DAP pathway; (S)-tetrahydrodipicolinate from L-aspartate: step 4/4.</text>
</comment>
<comment type="catalytic activity">
    <reaction evidence="9">
        <text>(S)-2,3,4,5-tetrahydrodipicolinate + NAD(+) + H2O = (2S,4S)-4-hydroxy-2,3,4,5-tetrahydrodipicolinate + NADH + H(+)</text>
        <dbReference type="Rhea" id="RHEA:35323"/>
        <dbReference type="ChEBI" id="CHEBI:15377"/>
        <dbReference type="ChEBI" id="CHEBI:15378"/>
        <dbReference type="ChEBI" id="CHEBI:16845"/>
        <dbReference type="ChEBI" id="CHEBI:57540"/>
        <dbReference type="ChEBI" id="CHEBI:57945"/>
        <dbReference type="ChEBI" id="CHEBI:67139"/>
        <dbReference type="EC" id="1.17.1.8"/>
    </reaction>
</comment>
<evidence type="ECO:0000256" key="9">
    <source>
        <dbReference type="HAMAP-Rule" id="MF_00102"/>
    </source>
</evidence>
<feature type="binding site" evidence="9">
    <location>
        <begin position="119"/>
        <end position="122"/>
    </location>
    <ligand>
        <name>NAD(+)</name>
        <dbReference type="ChEBI" id="CHEBI:57540"/>
    </ligand>
</feature>
<evidence type="ECO:0000256" key="1">
    <source>
        <dbReference type="ARBA" id="ARBA00006642"/>
    </source>
</evidence>
<dbReference type="Gene3D" id="3.40.50.720">
    <property type="entry name" value="NAD(P)-binding Rossmann-like Domain"/>
    <property type="match status" value="1"/>
</dbReference>
<dbReference type="CDD" id="cd02274">
    <property type="entry name" value="DHDPR_N"/>
    <property type="match status" value="1"/>
</dbReference>
<feature type="binding site" evidence="9">
    <location>
        <position position="154"/>
    </location>
    <ligand>
        <name>(S)-2,3,4,5-tetrahydrodipicolinate</name>
        <dbReference type="ChEBI" id="CHEBI:16845"/>
    </ligand>
</feature>
<keyword evidence="7 9" id="KW-0520">NAD</keyword>
<comment type="similarity">
    <text evidence="1 9">Belongs to the DapB family.</text>
</comment>
<comment type="subcellular location">
    <subcellularLocation>
        <location evidence="9">Cytoplasm</location>
    </subcellularLocation>
</comment>
<dbReference type="PROSITE" id="PS01298">
    <property type="entry name" value="DAPB"/>
    <property type="match status" value="1"/>
</dbReference>
<dbReference type="AlphaFoldDB" id="G5GGN3"/>